<dbReference type="OrthoDB" id="5124189at2"/>
<dbReference type="RefSeq" id="WP_151422987.1">
    <property type="nucleotide sequence ID" value="NZ_WBJX01000001.1"/>
</dbReference>
<gene>
    <name evidence="1" type="ORF">F8O03_05925</name>
</gene>
<dbReference type="EMBL" id="WBJX01000001">
    <property type="protein sequence ID" value="KAB1639846.1"/>
    <property type="molecule type" value="Genomic_DNA"/>
</dbReference>
<evidence type="ECO:0000313" key="2">
    <source>
        <dbReference type="Proteomes" id="UP000490386"/>
    </source>
</evidence>
<reference evidence="1 2" key="1">
    <citation type="submission" date="2019-09" db="EMBL/GenBank/DDBJ databases">
        <title>Phylogeny of genus Pseudoclavibacter and closely related genus.</title>
        <authorList>
            <person name="Li Y."/>
        </authorList>
    </citation>
    <scope>NUCLEOTIDE SEQUENCE [LARGE SCALE GENOMIC DNA]</scope>
    <source>
        <strain evidence="1 2">THG-MD12</strain>
    </source>
</reference>
<sequence>MAAISQVDRQQMYARDVHRCIRCSAEQLLTCQHRAAVGMGGSKVQPRVLECVTACLECNMRFESDLQGEALRFGWKVRRWANAAAVPVFYPLEGIWCVLINDTRRPITEAEAVAMMHAVYGQEQYEKWGLAA</sequence>
<protein>
    <recommendedName>
        <fullName evidence="3">HNH endonuclease</fullName>
    </recommendedName>
</protein>
<name>A0A7J5B6M8_9MICO</name>
<evidence type="ECO:0000313" key="1">
    <source>
        <dbReference type="EMBL" id="KAB1639846.1"/>
    </source>
</evidence>
<organism evidence="1 2">
    <name type="scientific">Pseudoclavibacter terrae</name>
    <dbReference type="NCBI Taxonomy" id="1530195"/>
    <lineage>
        <taxon>Bacteria</taxon>
        <taxon>Bacillati</taxon>
        <taxon>Actinomycetota</taxon>
        <taxon>Actinomycetes</taxon>
        <taxon>Micrococcales</taxon>
        <taxon>Microbacteriaceae</taxon>
        <taxon>Pseudoclavibacter</taxon>
    </lineage>
</organism>
<dbReference type="AlphaFoldDB" id="A0A7J5B6M8"/>
<dbReference type="Proteomes" id="UP000490386">
    <property type="component" value="Unassembled WGS sequence"/>
</dbReference>
<evidence type="ECO:0008006" key="3">
    <source>
        <dbReference type="Google" id="ProtNLM"/>
    </source>
</evidence>
<comment type="caution">
    <text evidence="1">The sequence shown here is derived from an EMBL/GenBank/DDBJ whole genome shotgun (WGS) entry which is preliminary data.</text>
</comment>
<proteinExistence type="predicted"/>
<accession>A0A7J5B6M8</accession>
<keyword evidence="2" id="KW-1185">Reference proteome</keyword>